<dbReference type="Pfam" id="PF14559">
    <property type="entry name" value="TPR_19"/>
    <property type="match status" value="1"/>
</dbReference>
<dbReference type="PROSITE" id="PS50005">
    <property type="entry name" value="TPR"/>
    <property type="match status" value="3"/>
</dbReference>
<evidence type="ECO:0000313" key="7">
    <source>
        <dbReference type="Proteomes" id="UP000294562"/>
    </source>
</evidence>
<sequence length="826" mass="87013">MLASNGFVRSTALACAISTFFVLQSSPVVSATFSAEVGEEFLGEQFEWLTSPTILSLSGAPKDPAALFKIASLVNQDDEQAGLALQNYLKRYPNDPAAYDLAGAALLQDGDAAGALLAFRKGVSLAPENDWLRAKYGASLVLAGDARTGRKELEKVVAQSPDNPIALRQLAQLERAEGDIAKAIILSERTLRVFGLPYGAVNQAHFDLSDLYTQIGRHRDVLDLLGPAVRNPDLDLPSQSKIELFGRFLDAAIVMGDPITAREALDTLESLIDPEHPSFRLTDARILRLSGDLDGAQAGLESLMKDHPEMGSALRPDLAIVLAAKGDITAAALIWETIAEEQHQGDDITFFRRAFSTLVEGNQSEVAMEKAAALTTRYPEREDVALLELDILSNAGGAQAAFEKASEAIVRFPQSAAILQQHGVLASALGDKTTAESSLRKALRIDPEQPKTWLTLSGVIHGHSSYVGDEHAGGSHADVEMLLLEALVSNPSSADLNSELGLMYLSDGRVAKAISAFDRAVKNNPVHMAGLSLGALARADIAEDLGTALAFADRATAMAPHEAINQDILGWVLVRQGAYEAGMKLLKGAAEAEPDDVTIQYHLGVAYAEQDMPDQAREHLLAALAGPNYSHNVDHARMLYTELTPAETVVADVSSLADGTSYGSVSFHQTAEGVRVTADLLGLPPGHYAAHVHEYATCLPGEDGQPGGAAGAHYGSDGHDGHMSGGTDHMGHGGGAMTGSSDSMASTGVSMAGAADHSATMTMGSETMGSDIPAGDLPDIMVDANGASTASFIQTTFTLAEIRGRSLMLHESAELGGGKFACAIVP</sequence>
<dbReference type="SUPFAM" id="SSF48452">
    <property type="entry name" value="TPR-like"/>
    <property type="match status" value="3"/>
</dbReference>
<feature type="region of interest" description="Disordered" evidence="3">
    <location>
        <begin position="703"/>
        <end position="752"/>
    </location>
</feature>
<dbReference type="OrthoDB" id="5431326at2"/>
<evidence type="ECO:0000256" key="2">
    <source>
        <dbReference type="PROSITE-ProRule" id="PRU00339"/>
    </source>
</evidence>
<feature type="repeat" description="TPR" evidence="2">
    <location>
        <begin position="494"/>
        <end position="527"/>
    </location>
</feature>
<dbReference type="RefSeq" id="WP_133342509.1">
    <property type="nucleotide sequence ID" value="NZ_SMZO01000015.1"/>
</dbReference>
<dbReference type="EMBL" id="SMZO01000015">
    <property type="protein sequence ID" value="TDL89004.1"/>
    <property type="molecule type" value="Genomic_DNA"/>
</dbReference>
<dbReference type="InterPro" id="IPR011990">
    <property type="entry name" value="TPR-like_helical_dom_sf"/>
</dbReference>
<dbReference type="GO" id="GO:0046872">
    <property type="term" value="F:metal ion binding"/>
    <property type="evidence" value="ECO:0007669"/>
    <property type="project" value="InterPro"/>
</dbReference>
<evidence type="ECO:0000256" key="4">
    <source>
        <dbReference type="SAM" id="SignalP"/>
    </source>
</evidence>
<reference evidence="6 7" key="1">
    <citation type="submission" date="2019-03" db="EMBL/GenBank/DDBJ databases">
        <title>Rhodobacteraceae bacterium SM1902, a new member of the family Rhodobacteraceae isolated from Yantai.</title>
        <authorList>
            <person name="Sun Y."/>
        </authorList>
    </citation>
    <scope>NUCLEOTIDE SEQUENCE [LARGE SCALE GENOMIC DNA]</scope>
    <source>
        <strain evidence="6 7">SM1902</strain>
    </source>
</reference>
<dbReference type="Gene3D" id="1.25.40.10">
    <property type="entry name" value="Tetratricopeptide repeat domain"/>
    <property type="match status" value="2"/>
</dbReference>
<dbReference type="PANTHER" id="PTHR12558">
    <property type="entry name" value="CELL DIVISION CYCLE 16,23,27"/>
    <property type="match status" value="1"/>
</dbReference>
<comment type="similarity">
    <text evidence="1">Belongs to the Cu-Zn superoxide dismutase family.</text>
</comment>
<keyword evidence="4" id="KW-0732">Signal</keyword>
<dbReference type="Gene3D" id="2.60.40.200">
    <property type="entry name" value="Superoxide dismutase, copper/zinc binding domain"/>
    <property type="match status" value="1"/>
</dbReference>
<evidence type="ECO:0000256" key="1">
    <source>
        <dbReference type="ARBA" id="ARBA00010457"/>
    </source>
</evidence>
<dbReference type="AlphaFoldDB" id="A0A4R6AZ10"/>
<organism evidence="6 7">
    <name type="scientific">Meridianimarinicoccus aquatilis</name>
    <dbReference type="NCBI Taxonomy" id="2552766"/>
    <lineage>
        <taxon>Bacteria</taxon>
        <taxon>Pseudomonadati</taxon>
        <taxon>Pseudomonadota</taxon>
        <taxon>Alphaproteobacteria</taxon>
        <taxon>Rhodobacterales</taxon>
        <taxon>Paracoccaceae</taxon>
        <taxon>Meridianimarinicoccus</taxon>
    </lineage>
</organism>
<keyword evidence="7" id="KW-1185">Reference proteome</keyword>
<feature type="chain" id="PRO_5021013197" evidence="4">
    <location>
        <begin position="31"/>
        <end position="826"/>
    </location>
</feature>
<dbReference type="InterPro" id="IPR019734">
    <property type="entry name" value="TPR_rpt"/>
</dbReference>
<feature type="signal peptide" evidence="4">
    <location>
        <begin position="1"/>
        <end position="30"/>
    </location>
</feature>
<dbReference type="SMART" id="SM00028">
    <property type="entry name" value="TPR"/>
    <property type="match status" value="5"/>
</dbReference>
<proteinExistence type="inferred from homology"/>
<evidence type="ECO:0000256" key="3">
    <source>
        <dbReference type="SAM" id="MobiDB-lite"/>
    </source>
</evidence>
<comment type="caution">
    <text evidence="6">The sequence shown here is derived from an EMBL/GenBank/DDBJ whole genome shotgun (WGS) entry which is preliminary data.</text>
</comment>
<dbReference type="InterPro" id="IPR001424">
    <property type="entry name" value="SOD_Cu_Zn_dom"/>
</dbReference>
<feature type="repeat" description="TPR" evidence="2">
    <location>
        <begin position="96"/>
        <end position="129"/>
    </location>
</feature>
<name>A0A4R6AZ10_9RHOB</name>
<dbReference type="Proteomes" id="UP000294562">
    <property type="component" value="Unassembled WGS sequence"/>
</dbReference>
<dbReference type="Pfam" id="PF13432">
    <property type="entry name" value="TPR_16"/>
    <property type="match status" value="2"/>
</dbReference>
<dbReference type="InterPro" id="IPR036423">
    <property type="entry name" value="SOD-like_Cu/Zn_dom_sf"/>
</dbReference>
<dbReference type="PANTHER" id="PTHR12558:SF13">
    <property type="entry name" value="CELL DIVISION CYCLE PROTEIN 27 HOMOLOG"/>
    <property type="match status" value="1"/>
</dbReference>
<dbReference type="Pfam" id="PF00080">
    <property type="entry name" value="Sod_Cu"/>
    <property type="match status" value="1"/>
</dbReference>
<gene>
    <name evidence="6" type="ORF">E2L05_08585</name>
</gene>
<dbReference type="SUPFAM" id="SSF49329">
    <property type="entry name" value="Cu,Zn superoxide dismutase-like"/>
    <property type="match status" value="1"/>
</dbReference>
<keyword evidence="2" id="KW-0802">TPR repeat</keyword>
<protein>
    <submittedName>
        <fullName evidence="6">Tetratricopeptide repeat protein</fullName>
    </submittedName>
</protein>
<feature type="domain" description="Superoxide dismutase copper/zinc binding" evidence="5">
    <location>
        <begin position="662"/>
        <end position="814"/>
    </location>
</feature>
<accession>A0A4R6AZ10</accession>
<dbReference type="GO" id="GO:0006801">
    <property type="term" value="P:superoxide metabolic process"/>
    <property type="evidence" value="ECO:0007669"/>
    <property type="project" value="InterPro"/>
</dbReference>
<evidence type="ECO:0000259" key="5">
    <source>
        <dbReference type="Pfam" id="PF00080"/>
    </source>
</evidence>
<feature type="repeat" description="TPR" evidence="2">
    <location>
        <begin position="416"/>
        <end position="449"/>
    </location>
</feature>
<dbReference type="Pfam" id="PF13181">
    <property type="entry name" value="TPR_8"/>
    <property type="match status" value="1"/>
</dbReference>
<evidence type="ECO:0000313" key="6">
    <source>
        <dbReference type="EMBL" id="TDL89004.1"/>
    </source>
</evidence>